<proteinExistence type="predicted"/>
<dbReference type="RefSeq" id="WP_321544339.1">
    <property type="nucleotide sequence ID" value="NZ_JAXIVS010000001.1"/>
</dbReference>
<name>A0ABU5GWR6_9BACT</name>
<dbReference type="EMBL" id="JAXIVS010000001">
    <property type="protein sequence ID" value="MDY7225633.1"/>
    <property type="molecule type" value="Genomic_DNA"/>
</dbReference>
<evidence type="ECO:0000313" key="2">
    <source>
        <dbReference type="Proteomes" id="UP001291309"/>
    </source>
</evidence>
<reference evidence="1 2" key="1">
    <citation type="submission" date="2023-12" db="EMBL/GenBank/DDBJ databases">
        <title>the genome sequence of Hyalangium sp. s54d21.</title>
        <authorList>
            <person name="Zhang X."/>
        </authorList>
    </citation>
    <scope>NUCLEOTIDE SEQUENCE [LARGE SCALE GENOMIC DNA]</scope>
    <source>
        <strain evidence="2">s54d21</strain>
    </source>
</reference>
<organism evidence="1 2">
    <name type="scientific">Hyalangium rubrum</name>
    <dbReference type="NCBI Taxonomy" id="3103134"/>
    <lineage>
        <taxon>Bacteria</taxon>
        <taxon>Pseudomonadati</taxon>
        <taxon>Myxococcota</taxon>
        <taxon>Myxococcia</taxon>
        <taxon>Myxococcales</taxon>
        <taxon>Cystobacterineae</taxon>
        <taxon>Archangiaceae</taxon>
        <taxon>Hyalangium</taxon>
    </lineage>
</organism>
<gene>
    <name evidence="1" type="ORF">SYV04_04530</name>
</gene>
<comment type="caution">
    <text evidence="1">The sequence shown here is derived from an EMBL/GenBank/DDBJ whole genome shotgun (WGS) entry which is preliminary data.</text>
</comment>
<sequence>MMTLITGCSSKCEAVCSEANACGITERSTDVDCPEFCNDVEEFNSRAVAAGQQSCDAQFQAHLDCWESNSSQMCSTEFKGCEESGTAWTECMAAHCAAVAEDENATDPNCFGADPALYPF</sequence>
<evidence type="ECO:0000313" key="1">
    <source>
        <dbReference type="EMBL" id="MDY7225633.1"/>
    </source>
</evidence>
<protein>
    <recommendedName>
        <fullName evidence="3">Lipoprotein</fullName>
    </recommendedName>
</protein>
<accession>A0ABU5GWR6</accession>
<keyword evidence="2" id="KW-1185">Reference proteome</keyword>
<dbReference type="Proteomes" id="UP001291309">
    <property type="component" value="Unassembled WGS sequence"/>
</dbReference>
<evidence type="ECO:0008006" key="3">
    <source>
        <dbReference type="Google" id="ProtNLM"/>
    </source>
</evidence>